<dbReference type="SUPFAM" id="SSF51735">
    <property type="entry name" value="NAD(P)-binding Rossmann-fold domains"/>
    <property type="match status" value="1"/>
</dbReference>
<dbReference type="GO" id="GO:0004029">
    <property type="term" value="F:aldehyde dehydrogenase (NAD+) activity"/>
    <property type="evidence" value="ECO:0007669"/>
    <property type="project" value="TreeGrafter"/>
</dbReference>
<dbReference type="InterPro" id="IPR051783">
    <property type="entry name" value="NAD(P)-dependent_oxidoreduct"/>
</dbReference>
<dbReference type="InterPro" id="IPR001509">
    <property type="entry name" value="Epimerase_deHydtase"/>
</dbReference>
<dbReference type="GeneID" id="55994212"/>
<organism evidence="2 3">
    <name type="scientific">Talaromyces rugulosus</name>
    <name type="common">Penicillium rugulosum</name>
    <dbReference type="NCBI Taxonomy" id="121627"/>
    <lineage>
        <taxon>Eukaryota</taxon>
        <taxon>Fungi</taxon>
        <taxon>Dikarya</taxon>
        <taxon>Ascomycota</taxon>
        <taxon>Pezizomycotina</taxon>
        <taxon>Eurotiomycetes</taxon>
        <taxon>Eurotiomycetidae</taxon>
        <taxon>Eurotiales</taxon>
        <taxon>Trichocomaceae</taxon>
        <taxon>Talaromyces</taxon>
        <taxon>Talaromyces sect. Islandici</taxon>
    </lineage>
</organism>
<accession>A0A7H8R1L4</accession>
<dbReference type="OrthoDB" id="10262413at2759"/>
<protein>
    <recommendedName>
        <fullName evidence="1">NAD-dependent epimerase/dehydratase domain-containing protein</fullName>
    </recommendedName>
</protein>
<dbReference type="KEGG" id="trg:TRUGW13939_06718"/>
<evidence type="ECO:0000259" key="1">
    <source>
        <dbReference type="Pfam" id="PF01370"/>
    </source>
</evidence>
<dbReference type="EMBL" id="CP055900">
    <property type="protein sequence ID" value="QKX59581.1"/>
    <property type="molecule type" value="Genomic_DNA"/>
</dbReference>
<keyword evidence="3" id="KW-1185">Reference proteome</keyword>
<evidence type="ECO:0000313" key="2">
    <source>
        <dbReference type="EMBL" id="QKX59581.1"/>
    </source>
</evidence>
<dbReference type="InterPro" id="IPR036291">
    <property type="entry name" value="NAD(P)-bd_dom_sf"/>
</dbReference>
<dbReference type="Gene3D" id="3.40.50.720">
    <property type="entry name" value="NAD(P)-binding Rossmann-like Domain"/>
    <property type="match status" value="1"/>
</dbReference>
<sequence length="342" mass="37610">MAPNILITGAAGYIGGSVLADLLSSSSNAIREANLIAVVRTKEQSQSVSELGVNVIQLDLSDDPGVREAVLEHKIDIIIHTASSMVPQLASSLIQALGERRRVSGTDAYFIHTSVTSLFSKEAGWPYGEIRDNDPILGKQKAIEQPSPVTLTDIIVAEEAKKQDVKSVNVVVPYVYGRGTGQWRKLSVNIPGFVRTSITHKTVYKFDVEGKPPAAHISDLVALYNLLLEKCLLKEPIPTGEHGYYFAMAHRAPWWEVMNRLAKALYARGLVSGPEVYTWPSDAMAAEYLQLPELYIRAMGTSTGDLVPVNAYKLGWKPKWTLEMFLDSMDDEIQAVLDLDKG</sequence>
<evidence type="ECO:0000313" key="3">
    <source>
        <dbReference type="Proteomes" id="UP000509510"/>
    </source>
</evidence>
<feature type="domain" description="NAD-dependent epimerase/dehydratase" evidence="1">
    <location>
        <begin position="5"/>
        <end position="84"/>
    </location>
</feature>
<dbReference type="AlphaFoldDB" id="A0A7H8R1L4"/>
<dbReference type="Proteomes" id="UP000509510">
    <property type="component" value="Chromosome III"/>
</dbReference>
<dbReference type="GO" id="GO:0005737">
    <property type="term" value="C:cytoplasm"/>
    <property type="evidence" value="ECO:0007669"/>
    <property type="project" value="TreeGrafter"/>
</dbReference>
<gene>
    <name evidence="2" type="ORF">TRUGW13939_06718</name>
</gene>
<dbReference type="PANTHER" id="PTHR48079">
    <property type="entry name" value="PROTEIN YEEZ"/>
    <property type="match status" value="1"/>
</dbReference>
<dbReference type="RefSeq" id="XP_035345759.1">
    <property type="nucleotide sequence ID" value="XM_035489866.1"/>
</dbReference>
<dbReference type="PANTHER" id="PTHR48079:SF6">
    <property type="entry name" value="NAD(P)-BINDING DOMAIN-CONTAINING PROTEIN-RELATED"/>
    <property type="match status" value="1"/>
</dbReference>
<reference evidence="3" key="1">
    <citation type="submission" date="2020-06" db="EMBL/GenBank/DDBJ databases">
        <title>A chromosome-scale genome assembly of Talaromyces rugulosus W13939.</title>
        <authorList>
            <person name="Wang B."/>
            <person name="Guo L."/>
            <person name="Ye K."/>
            <person name="Wang L."/>
        </authorList>
    </citation>
    <scope>NUCLEOTIDE SEQUENCE [LARGE SCALE GENOMIC DNA]</scope>
    <source>
        <strain evidence="3">W13939</strain>
    </source>
</reference>
<proteinExistence type="predicted"/>
<name>A0A7H8R1L4_TALRU</name>
<dbReference type="Pfam" id="PF01370">
    <property type="entry name" value="Epimerase"/>
    <property type="match status" value="1"/>
</dbReference>